<keyword evidence="1" id="KW-0472">Membrane</keyword>
<keyword evidence="3" id="KW-1185">Reference proteome</keyword>
<feature type="transmembrane region" description="Helical" evidence="1">
    <location>
        <begin position="75"/>
        <end position="98"/>
    </location>
</feature>
<organism evidence="2 3">
    <name type="scientific">Conoideocrella luteorostrata</name>
    <dbReference type="NCBI Taxonomy" id="1105319"/>
    <lineage>
        <taxon>Eukaryota</taxon>
        <taxon>Fungi</taxon>
        <taxon>Dikarya</taxon>
        <taxon>Ascomycota</taxon>
        <taxon>Pezizomycotina</taxon>
        <taxon>Sordariomycetes</taxon>
        <taxon>Hypocreomycetidae</taxon>
        <taxon>Hypocreales</taxon>
        <taxon>Clavicipitaceae</taxon>
        <taxon>Conoideocrella</taxon>
    </lineage>
</organism>
<dbReference type="Proteomes" id="UP001251528">
    <property type="component" value="Unassembled WGS sequence"/>
</dbReference>
<protein>
    <recommendedName>
        <fullName evidence="4">Mid2 domain-containing protein</fullName>
    </recommendedName>
</protein>
<evidence type="ECO:0000313" key="3">
    <source>
        <dbReference type="Proteomes" id="UP001251528"/>
    </source>
</evidence>
<evidence type="ECO:0000313" key="2">
    <source>
        <dbReference type="EMBL" id="KAK2594584.1"/>
    </source>
</evidence>
<evidence type="ECO:0008006" key="4">
    <source>
        <dbReference type="Google" id="ProtNLM"/>
    </source>
</evidence>
<reference evidence="2" key="1">
    <citation type="submission" date="2023-06" db="EMBL/GenBank/DDBJ databases">
        <title>Conoideocrella luteorostrata (Hypocreales: Clavicipitaceae), a potential biocontrol fungus for elongate hemlock scale in United States Christmas tree production areas.</title>
        <authorList>
            <person name="Barrett H."/>
            <person name="Lovett B."/>
            <person name="Macias A.M."/>
            <person name="Stajich J.E."/>
            <person name="Kasson M.T."/>
        </authorList>
    </citation>
    <scope>NUCLEOTIDE SEQUENCE</scope>
    <source>
        <strain evidence="2">ARSEF 14590</strain>
    </source>
</reference>
<evidence type="ECO:0000256" key="1">
    <source>
        <dbReference type="SAM" id="Phobius"/>
    </source>
</evidence>
<gene>
    <name evidence="2" type="ORF">QQS21_007714</name>
</gene>
<dbReference type="AlphaFoldDB" id="A0AAJ0FWQ8"/>
<comment type="caution">
    <text evidence="2">The sequence shown here is derived from an EMBL/GenBank/DDBJ whole genome shotgun (WGS) entry which is preliminary data.</text>
</comment>
<accession>A0AAJ0FWQ8</accession>
<proteinExistence type="predicted"/>
<keyword evidence="1" id="KW-0812">Transmembrane</keyword>
<sequence length="151" mass="15939">MTFISGRQTTTTVTSWTGGALNAYSIQVRFQNTDFQNTTLSSPTTTLMVSTRSTATPTATDQNNASANGGLGKGAIAGIVVGGILGLGVIIGITYFLTRHFLLHKTAKDAEKPGKQANVATFENKMTHELPMNHTGHTVSELGADTVARQI</sequence>
<dbReference type="EMBL" id="JASWJB010000163">
    <property type="protein sequence ID" value="KAK2594584.1"/>
    <property type="molecule type" value="Genomic_DNA"/>
</dbReference>
<name>A0AAJ0FWQ8_9HYPO</name>
<keyword evidence="1" id="KW-1133">Transmembrane helix</keyword>